<keyword evidence="5 8" id="KW-0067">ATP-binding</keyword>
<comment type="caution">
    <text evidence="8">The sequence shown here is derived from an EMBL/GenBank/DDBJ whole genome shotgun (WGS) entry which is preliminary data.</text>
</comment>
<reference evidence="8" key="1">
    <citation type="journal article" date="2014" name="Int. J. Syst. Evol. Microbiol.">
        <title>Complete genome sequence of Corynebacterium casei LMG S-19264T (=DSM 44701T), isolated from a smear-ripened cheese.</title>
        <authorList>
            <consortium name="US DOE Joint Genome Institute (JGI-PGF)"/>
            <person name="Walter F."/>
            <person name="Albersmeier A."/>
            <person name="Kalinowski J."/>
            <person name="Ruckert C."/>
        </authorList>
    </citation>
    <scope>NUCLEOTIDE SEQUENCE</scope>
    <source>
        <strain evidence="8">JCM 4714</strain>
    </source>
</reference>
<dbReference type="PANTHER" id="PTHR42711:SF5">
    <property type="entry name" value="ABC TRANSPORTER ATP-BINDING PROTEIN NATA"/>
    <property type="match status" value="1"/>
</dbReference>
<dbReference type="Pfam" id="PF13732">
    <property type="entry name" value="DrrA1-3_C"/>
    <property type="match status" value="1"/>
</dbReference>
<dbReference type="Pfam" id="PF00005">
    <property type="entry name" value="ABC_tran"/>
    <property type="match status" value="1"/>
</dbReference>
<gene>
    <name evidence="8" type="ORF">GCM10010339_74250</name>
</gene>
<sequence length="313" mass="33351">MVLSVEDVCAGYRGRSVLTDVNLDFGPGVHILLGPNGAGKTTLFRVLAAVLRPTSGRVLIAGLDPHHDPSAKRLVSVTAHRPALSPQLTVGGNLGYWARVLDLPVVLRKQRVAAAVSALHLHDLVACKAGTLSRGQAQRVALAKALLSDPPVLLLDEPTTGMDPAATADLRERLRGLAADGRTIIASTHNMSEAQALADDVTLLSSGHIAGRGTPAELREQMVGRGIRLRIRARLDPTDVLRGLGHESLHDRDGAVLVEVADDSGAETLIEELARQGVGLREVAHSGNALEEVFLHLDGQSRHQPTYQAWDQQ</sequence>
<keyword evidence="9" id="KW-1185">Reference proteome</keyword>
<accession>A0A919D733</accession>
<reference evidence="8" key="2">
    <citation type="submission" date="2020-09" db="EMBL/GenBank/DDBJ databases">
        <authorList>
            <person name="Sun Q."/>
            <person name="Ohkuma M."/>
        </authorList>
    </citation>
    <scope>NUCLEOTIDE SEQUENCE</scope>
    <source>
        <strain evidence="8">JCM 4714</strain>
    </source>
</reference>
<evidence type="ECO:0000256" key="4">
    <source>
        <dbReference type="ARBA" id="ARBA00022741"/>
    </source>
</evidence>
<dbReference type="Proteomes" id="UP000655443">
    <property type="component" value="Unassembled WGS sequence"/>
</dbReference>
<dbReference type="SMART" id="SM00382">
    <property type="entry name" value="AAA"/>
    <property type="match status" value="1"/>
</dbReference>
<keyword evidence="4" id="KW-0547">Nucleotide-binding</keyword>
<dbReference type="PANTHER" id="PTHR42711">
    <property type="entry name" value="ABC TRANSPORTER ATP-BINDING PROTEIN"/>
    <property type="match status" value="1"/>
</dbReference>
<evidence type="ECO:0000256" key="2">
    <source>
        <dbReference type="ARBA" id="ARBA00005417"/>
    </source>
</evidence>
<evidence type="ECO:0000313" key="9">
    <source>
        <dbReference type="Proteomes" id="UP000655443"/>
    </source>
</evidence>
<dbReference type="Gene3D" id="3.40.50.300">
    <property type="entry name" value="P-loop containing nucleotide triphosphate hydrolases"/>
    <property type="match status" value="1"/>
</dbReference>
<dbReference type="InterPro" id="IPR025302">
    <property type="entry name" value="DrrA1/2-like_C"/>
</dbReference>
<evidence type="ECO:0000256" key="5">
    <source>
        <dbReference type="ARBA" id="ARBA00022840"/>
    </source>
</evidence>
<keyword evidence="6" id="KW-0046">Antibiotic resistance</keyword>
<evidence type="ECO:0000256" key="6">
    <source>
        <dbReference type="ARBA" id="ARBA00023251"/>
    </source>
</evidence>
<name>A0A919D733_9ACTN</name>
<comment type="similarity">
    <text evidence="2">Belongs to the ABC transporter superfamily.</text>
</comment>
<dbReference type="InterPro" id="IPR050763">
    <property type="entry name" value="ABC_transporter_ATP-binding"/>
</dbReference>
<dbReference type="SUPFAM" id="SSF52540">
    <property type="entry name" value="P-loop containing nucleoside triphosphate hydrolases"/>
    <property type="match status" value="1"/>
</dbReference>
<dbReference type="InterPro" id="IPR003439">
    <property type="entry name" value="ABC_transporter-like_ATP-bd"/>
</dbReference>
<dbReference type="GO" id="GO:0005524">
    <property type="term" value="F:ATP binding"/>
    <property type="evidence" value="ECO:0007669"/>
    <property type="project" value="UniProtKB-KW"/>
</dbReference>
<dbReference type="GO" id="GO:0016887">
    <property type="term" value="F:ATP hydrolysis activity"/>
    <property type="evidence" value="ECO:0007669"/>
    <property type="project" value="InterPro"/>
</dbReference>
<proteinExistence type="inferred from homology"/>
<evidence type="ECO:0000313" key="8">
    <source>
        <dbReference type="EMBL" id="GHE12099.1"/>
    </source>
</evidence>
<organism evidence="8 9">
    <name type="scientific">Streptomyces alanosinicus</name>
    <dbReference type="NCBI Taxonomy" id="68171"/>
    <lineage>
        <taxon>Bacteria</taxon>
        <taxon>Bacillati</taxon>
        <taxon>Actinomycetota</taxon>
        <taxon>Actinomycetes</taxon>
        <taxon>Kitasatosporales</taxon>
        <taxon>Streptomycetaceae</taxon>
        <taxon>Streptomyces</taxon>
    </lineage>
</organism>
<dbReference type="EMBL" id="BMVG01000031">
    <property type="protein sequence ID" value="GHE12099.1"/>
    <property type="molecule type" value="Genomic_DNA"/>
</dbReference>
<evidence type="ECO:0000256" key="1">
    <source>
        <dbReference type="ARBA" id="ARBA00004202"/>
    </source>
</evidence>
<comment type="subcellular location">
    <subcellularLocation>
        <location evidence="1">Cell membrane</location>
        <topology evidence="1">Peripheral membrane protein</topology>
    </subcellularLocation>
</comment>
<evidence type="ECO:0000259" key="7">
    <source>
        <dbReference type="PROSITE" id="PS50893"/>
    </source>
</evidence>
<dbReference type="InterPro" id="IPR003593">
    <property type="entry name" value="AAA+_ATPase"/>
</dbReference>
<keyword evidence="3" id="KW-0813">Transport</keyword>
<dbReference type="PROSITE" id="PS50893">
    <property type="entry name" value="ABC_TRANSPORTER_2"/>
    <property type="match status" value="1"/>
</dbReference>
<dbReference type="AlphaFoldDB" id="A0A919D733"/>
<evidence type="ECO:0000256" key="3">
    <source>
        <dbReference type="ARBA" id="ARBA00022448"/>
    </source>
</evidence>
<feature type="domain" description="ABC transporter" evidence="7">
    <location>
        <begin position="3"/>
        <end position="231"/>
    </location>
</feature>
<dbReference type="CDD" id="cd03230">
    <property type="entry name" value="ABC_DR_subfamily_A"/>
    <property type="match status" value="1"/>
</dbReference>
<dbReference type="GO" id="GO:0046677">
    <property type="term" value="P:response to antibiotic"/>
    <property type="evidence" value="ECO:0007669"/>
    <property type="project" value="UniProtKB-KW"/>
</dbReference>
<protein>
    <submittedName>
        <fullName evidence="8">ABC transporter ATP-binding protein</fullName>
    </submittedName>
</protein>
<dbReference type="GO" id="GO:0005886">
    <property type="term" value="C:plasma membrane"/>
    <property type="evidence" value="ECO:0007669"/>
    <property type="project" value="UniProtKB-SubCell"/>
</dbReference>
<dbReference type="InterPro" id="IPR027417">
    <property type="entry name" value="P-loop_NTPase"/>
</dbReference>